<dbReference type="AlphaFoldDB" id="A0AAP2D5P4"/>
<accession>A0AAP2D5P4</accession>
<comment type="caution">
    <text evidence="4">The sequence shown here is derived from an EMBL/GenBank/DDBJ whole genome shotgun (WGS) entry which is preliminary data.</text>
</comment>
<dbReference type="SMART" id="SM00448">
    <property type="entry name" value="REC"/>
    <property type="match status" value="1"/>
</dbReference>
<organism evidence="4 5">
    <name type="scientific">Dawidia soli</name>
    <dbReference type="NCBI Taxonomy" id="2782352"/>
    <lineage>
        <taxon>Bacteria</taxon>
        <taxon>Pseudomonadati</taxon>
        <taxon>Bacteroidota</taxon>
        <taxon>Cytophagia</taxon>
        <taxon>Cytophagales</taxon>
        <taxon>Chryseotaleaceae</taxon>
        <taxon>Dawidia</taxon>
    </lineage>
</organism>
<reference evidence="4 5" key="1">
    <citation type="submission" date="2021-05" db="EMBL/GenBank/DDBJ databases">
        <title>A Polyphasic approach of four new species of the genus Ohtaekwangia: Ohtaekwangia histidinii sp. nov., Ohtaekwangia cretensis sp. nov., Ohtaekwangia indiensis sp. nov., Ohtaekwangia reichenbachii sp. nov. from diverse environment.</title>
        <authorList>
            <person name="Octaviana S."/>
        </authorList>
    </citation>
    <scope>NUCLEOTIDE SEQUENCE [LARGE SCALE GENOMIC DNA]</scope>
    <source>
        <strain evidence="4 5">PWU37</strain>
    </source>
</reference>
<dbReference type="RefSeq" id="WP_254089083.1">
    <property type="nucleotide sequence ID" value="NZ_JAHESC010000004.1"/>
</dbReference>
<dbReference type="Proteomes" id="UP001319180">
    <property type="component" value="Unassembled WGS sequence"/>
</dbReference>
<evidence type="ECO:0000256" key="2">
    <source>
        <dbReference type="PROSITE-ProRule" id="PRU00169"/>
    </source>
</evidence>
<feature type="domain" description="Response regulatory" evidence="3">
    <location>
        <begin position="2"/>
        <end position="118"/>
    </location>
</feature>
<dbReference type="EMBL" id="JAHESC010000004">
    <property type="protein sequence ID" value="MBT1685831.1"/>
    <property type="molecule type" value="Genomic_DNA"/>
</dbReference>
<dbReference type="InterPro" id="IPR011006">
    <property type="entry name" value="CheY-like_superfamily"/>
</dbReference>
<dbReference type="GO" id="GO:0000160">
    <property type="term" value="P:phosphorelay signal transduction system"/>
    <property type="evidence" value="ECO:0007669"/>
    <property type="project" value="InterPro"/>
</dbReference>
<evidence type="ECO:0000259" key="3">
    <source>
        <dbReference type="PROSITE" id="PS50110"/>
    </source>
</evidence>
<sequence length="119" mass="13381">MRVLVCDDDEVVLKVVEVILREQGYEAVLTRDGLEALSALDRGEHFDLIITDIHMPYVNGDDILKRVREEQGKPTPIIMLSSDGEEEVIALALKQGVNEFLVKPVNTNDLLKKIRKLLG</sequence>
<dbReference type="InterPro" id="IPR050595">
    <property type="entry name" value="Bact_response_regulator"/>
</dbReference>
<gene>
    <name evidence="4" type="ORF">KK078_04650</name>
</gene>
<dbReference type="Pfam" id="PF00072">
    <property type="entry name" value="Response_reg"/>
    <property type="match status" value="1"/>
</dbReference>
<proteinExistence type="predicted"/>
<dbReference type="Gene3D" id="3.40.50.2300">
    <property type="match status" value="1"/>
</dbReference>
<keyword evidence="5" id="KW-1185">Reference proteome</keyword>
<protein>
    <submittedName>
        <fullName evidence="4">Response regulator transcription factor</fullName>
    </submittedName>
</protein>
<dbReference type="InterPro" id="IPR001789">
    <property type="entry name" value="Sig_transdc_resp-reg_receiver"/>
</dbReference>
<evidence type="ECO:0000313" key="5">
    <source>
        <dbReference type="Proteomes" id="UP001319180"/>
    </source>
</evidence>
<dbReference type="PANTHER" id="PTHR44591:SF3">
    <property type="entry name" value="RESPONSE REGULATORY DOMAIN-CONTAINING PROTEIN"/>
    <property type="match status" value="1"/>
</dbReference>
<dbReference type="SUPFAM" id="SSF52172">
    <property type="entry name" value="CheY-like"/>
    <property type="match status" value="1"/>
</dbReference>
<feature type="modified residue" description="4-aspartylphosphate" evidence="2">
    <location>
        <position position="52"/>
    </location>
</feature>
<dbReference type="PANTHER" id="PTHR44591">
    <property type="entry name" value="STRESS RESPONSE REGULATOR PROTEIN 1"/>
    <property type="match status" value="1"/>
</dbReference>
<evidence type="ECO:0000256" key="1">
    <source>
        <dbReference type="ARBA" id="ARBA00022553"/>
    </source>
</evidence>
<dbReference type="PROSITE" id="PS50110">
    <property type="entry name" value="RESPONSE_REGULATORY"/>
    <property type="match status" value="1"/>
</dbReference>
<name>A0AAP2D5P4_9BACT</name>
<keyword evidence="1 2" id="KW-0597">Phosphoprotein</keyword>
<dbReference type="CDD" id="cd17546">
    <property type="entry name" value="REC_hyHK_CKI1_RcsC-like"/>
    <property type="match status" value="1"/>
</dbReference>
<evidence type="ECO:0000313" key="4">
    <source>
        <dbReference type="EMBL" id="MBT1685831.1"/>
    </source>
</evidence>